<feature type="domain" description="Peptidase M24" evidence="4">
    <location>
        <begin position="309"/>
        <end position="525"/>
    </location>
</feature>
<sequence>MTESAERIAKLRQIMAERGIDAYVIPMADFHQSEYVGEHFKVIRYVTGFSGSYATVAITKDKAGLWTDGRYFTQVHTECEGSGVELMKMFVDDTPGTVEWVAQQVPECGKVAFDGRVLSMGDGQAYEEALAGRNVEIDYEQALVEEIWKDRPALSEEPAWFLEEKYSGESTGSKLNRVREEMKKVGANVHLVASLDDVAWLLNMRGNDIDFFPLVLAYVIVREDSADLYVDEKKLNDDLRKMLAENNVSVHPYNDIYEDAKQVDASATALIDPMKMNYALYKNLPCKVVQGVNPTILMKAIKNDVEIKNVRNAELKDSVALTKFICWVKNNYDKMKITELSASEKLTQFRSEQEGYIRDSFEPLHAFGAHAAMMHYSPTPESDVQLEGGQMLLSDTGGGYLEGSTDITRTTVLGSISKEMKRYYTAVYRAMQHLSAANFLYGNHGWSLDVLARQPIWDLNKDFQCGTGHGFGYLGSIHEPPTGFRWYIVPSKNEHHQFEPGMMVTDEPGIYEEGEFGIRIENNLLTVNGEKNKYGQFMHFETLNFVPIDLDGIDPEELTRSEKEWLNEYHKACFEKLSPYMNDEELAWLEKYTRAI</sequence>
<dbReference type="RefSeq" id="WP_094233456.1">
    <property type="nucleotide sequence ID" value="NZ_CP016199.1"/>
</dbReference>
<feature type="domain" description="Peptidase M24 C-terminal" evidence="6">
    <location>
        <begin position="536"/>
        <end position="596"/>
    </location>
</feature>
<dbReference type="Pfam" id="PF16189">
    <property type="entry name" value="Creatinase_N_2"/>
    <property type="match status" value="1"/>
</dbReference>
<dbReference type="Proteomes" id="UP000214689">
    <property type="component" value="Chromosome"/>
</dbReference>
<dbReference type="EMBL" id="CP016199">
    <property type="protein sequence ID" value="ASS37236.1"/>
    <property type="molecule type" value="Genomic_DNA"/>
</dbReference>
<dbReference type="GO" id="GO:0016787">
    <property type="term" value="F:hydrolase activity"/>
    <property type="evidence" value="ECO:0007669"/>
    <property type="project" value="UniProtKB-KW"/>
</dbReference>
<dbReference type="InterPro" id="IPR000994">
    <property type="entry name" value="Pept_M24"/>
</dbReference>
<evidence type="ECO:0000313" key="8">
    <source>
        <dbReference type="Proteomes" id="UP000214689"/>
    </source>
</evidence>
<evidence type="ECO:0000259" key="4">
    <source>
        <dbReference type="Pfam" id="PF00557"/>
    </source>
</evidence>
<keyword evidence="2" id="KW-0378">Hydrolase</keyword>
<evidence type="ECO:0000256" key="3">
    <source>
        <dbReference type="ARBA" id="ARBA00023211"/>
    </source>
</evidence>
<dbReference type="Gene3D" id="3.90.230.10">
    <property type="entry name" value="Creatinase/methionine aminopeptidase superfamily"/>
    <property type="match status" value="1"/>
</dbReference>
<evidence type="ECO:0000256" key="2">
    <source>
        <dbReference type="ARBA" id="ARBA00022801"/>
    </source>
</evidence>
<feature type="domain" description="Creatinase N-terminal" evidence="5">
    <location>
        <begin position="7"/>
        <end position="134"/>
    </location>
</feature>
<reference evidence="8" key="1">
    <citation type="submission" date="2016-05" db="EMBL/GenBank/DDBJ databases">
        <authorList>
            <person name="Holder M.E."/>
            <person name="Ajami N.J."/>
            <person name="Petrosino J.F."/>
        </authorList>
    </citation>
    <scope>NUCLEOTIDE SEQUENCE [LARGE SCALE GENOMIC DNA]</scope>
    <source>
        <strain evidence="8">ATCC 700696</strain>
    </source>
</reference>
<keyword evidence="8" id="KW-1185">Reference proteome</keyword>
<evidence type="ECO:0000259" key="5">
    <source>
        <dbReference type="Pfam" id="PF01321"/>
    </source>
</evidence>
<dbReference type="InterPro" id="IPR036005">
    <property type="entry name" value="Creatinase/aminopeptidase-like"/>
</dbReference>
<organism evidence="7 8">
    <name type="scientific">Mogibacterium pumilum</name>
    <dbReference type="NCBI Taxonomy" id="86332"/>
    <lineage>
        <taxon>Bacteria</taxon>
        <taxon>Bacillati</taxon>
        <taxon>Bacillota</taxon>
        <taxon>Clostridia</taxon>
        <taxon>Peptostreptococcales</taxon>
        <taxon>Anaerovoracaceae</taxon>
        <taxon>Mogibacterium</taxon>
    </lineage>
</organism>
<evidence type="ECO:0000259" key="6">
    <source>
        <dbReference type="Pfam" id="PF16188"/>
    </source>
</evidence>
<keyword evidence="3" id="KW-0464">Manganese</keyword>
<dbReference type="Gene3D" id="3.40.350.10">
    <property type="entry name" value="Creatinase/prolidase N-terminal domain"/>
    <property type="match status" value="2"/>
</dbReference>
<dbReference type="Pfam" id="PF01321">
    <property type="entry name" value="Creatinase_N"/>
    <property type="match status" value="1"/>
</dbReference>
<dbReference type="PANTHER" id="PTHR43763:SF6">
    <property type="entry name" value="XAA-PRO AMINOPEPTIDASE 1"/>
    <property type="match status" value="1"/>
</dbReference>
<dbReference type="GO" id="GO:0005737">
    <property type="term" value="C:cytoplasm"/>
    <property type="evidence" value="ECO:0007669"/>
    <property type="project" value="UniProtKB-ARBA"/>
</dbReference>
<name>A0A223AQJ7_9FIRM</name>
<dbReference type="InterPro" id="IPR032416">
    <property type="entry name" value="Peptidase_M24_C"/>
</dbReference>
<dbReference type="OrthoDB" id="9806388at2"/>
<dbReference type="GO" id="GO:0046872">
    <property type="term" value="F:metal ion binding"/>
    <property type="evidence" value="ECO:0007669"/>
    <property type="project" value="UniProtKB-KW"/>
</dbReference>
<dbReference type="Pfam" id="PF16188">
    <property type="entry name" value="Peptidase_M24_C"/>
    <property type="match status" value="1"/>
</dbReference>
<dbReference type="InterPro" id="IPR000587">
    <property type="entry name" value="Creatinase_N"/>
</dbReference>
<evidence type="ECO:0000256" key="1">
    <source>
        <dbReference type="ARBA" id="ARBA00022723"/>
    </source>
</evidence>
<accession>A0A223AQJ7</accession>
<protein>
    <submittedName>
        <fullName evidence="7">Peptidase M24</fullName>
    </submittedName>
</protein>
<evidence type="ECO:0000313" key="7">
    <source>
        <dbReference type="EMBL" id="ASS37236.1"/>
    </source>
</evidence>
<dbReference type="SUPFAM" id="SSF53092">
    <property type="entry name" value="Creatinase/prolidase N-terminal domain"/>
    <property type="match status" value="1"/>
</dbReference>
<dbReference type="PANTHER" id="PTHR43763">
    <property type="entry name" value="XAA-PRO AMINOPEPTIDASE 1"/>
    <property type="match status" value="1"/>
</dbReference>
<dbReference type="InterPro" id="IPR050422">
    <property type="entry name" value="X-Pro_aminopeptidase_P"/>
</dbReference>
<gene>
    <name evidence="7" type="ORF">AXF17_01275</name>
</gene>
<proteinExistence type="predicted"/>
<dbReference type="FunFam" id="3.90.230.10:FF:000007">
    <property type="entry name" value="Xaa-Pro aminopeptidase P"/>
    <property type="match status" value="1"/>
</dbReference>
<keyword evidence="1" id="KW-0479">Metal-binding</keyword>
<dbReference type="InterPro" id="IPR029149">
    <property type="entry name" value="Creatin/AminoP/Spt16_N"/>
</dbReference>
<dbReference type="SUPFAM" id="SSF55920">
    <property type="entry name" value="Creatinase/aminopeptidase"/>
    <property type="match status" value="1"/>
</dbReference>
<dbReference type="Pfam" id="PF00557">
    <property type="entry name" value="Peptidase_M24"/>
    <property type="match status" value="1"/>
</dbReference>
<dbReference type="AlphaFoldDB" id="A0A223AQJ7"/>